<evidence type="ECO:0000313" key="2">
    <source>
        <dbReference type="WBParaSite" id="nRc.2.0.1.t41686-RA"/>
    </source>
</evidence>
<protein>
    <submittedName>
        <fullName evidence="2">Uncharacterized protein</fullName>
    </submittedName>
</protein>
<proteinExistence type="predicted"/>
<dbReference type="AlphaFoldDB" id="A0A915KT76"/>
<dbReference type="WBParaSite" id="nRc.2.0.1.t41686-RA">
    <property type="protein sequence ID" value="nRc.2.0.1.t41686-RA"/>
    <property type="gene ID" value="nRc.2.0.1.g41686"/>
</dbReference>
<name>A0A915KT76_ROMCU</name>
<keyword evidence="1" id="KW-1185">Reference proteome</keyword>
<evidence type="ECO:0000313" key="1">
    <source>
        <dbReference type="Proteomes" id="UP000887565"/>
    </source>
</evidence>
<organism evidence="1 2">
    <name type="scientific">Romanomermis culicivorax</name>
    <name type="common">Nematode worm</name>
    <dbReference type="NCBI Taxonomy" id="13658"/>
    <lineage>
        <taxon>Eukaryota</taxon>
        <taxon>Metazoa</taxon>
        <taxon>Ecdysozoa</taxon>
        <taxon>Nematoda</taxon>
        <taxon>Enoplea</taxon>
        <taxon>Dorylaimia</taxon>
        <taxon>Mermithida</taxon>
        <taxon>Mermithoidea</taxon>
        <taxon>Mermithidae</taxon>
        <taxon>Romanomermis</taxon>
    </lineage>
</organism>
<reference evidence="2" key="1">
    <citation type="submission" date="2022-11" db="UniProtKB">
        <authorList>
            <consortium name="WormBaseParasite"/>
        </authorList>
    </citation>
    <scope>IDENTIFICATION</scope>
</reference>
<sequence length="53" mass="6396">MQRVESPTHWNSLLDMLQQLLKLKESLGVYMMEESLDWMLPQWSINKELITFL</sequence>
<dbReference type="Proteomes" id="UP000887565">
    <property type="component" value="Unplaced"/>
</dbReference>
<accession>A0A915KT76</accession>